<keyword evidence="1" id="KW-0614">Plasmid</keyword>
<reference evidence="1 2" key="1">
    <citation type="submission" date="2019-12" db="EMBL/GenBank/DDBJ databases">
        <title>Complete genome sequence of Pseudomonas stutzeri.</title>
        <authorList>
            <person name="Lim S.R."/>
            <person name="Kim J.H."/>
        </authorList>
    </citation>
    <scope>NUCLEOTIDE SEQUENCE [LARGE SCALE GENOMIC DNA]</scope>
    <source>
        <strain evidence="1 2">PM101005</strain>
        <plasmid evidence="2">p1_pm101005</plasmid>
    </source>
</reference>
<evidence type="ECO:0000313" key="2">
    <source>
        <dbReference type="Proteomes" id="UP000438983"/>
    </source>
</evidence>
<gene>
    <name evidence="1" type="ORF">GQA94_23145</name>
</gene>
<dbReference type="OrthoDB" id="9865092at2"/>
<sequence>MSPKKLRIDHPLDEQYQALYEMALAVAEGYLAHANWLIARSGDRDLHTHLLISVRIRTPGCWSATWAKKVDIKDTSLSRAVGAKLRPTGLATAGRSVTIDLPKGAGFSYKPSTFKSLPKEVREAAMHHERLLADLRKAAHENRALCRTMNNSIARSKKALEACEAALSAGESLREAFS</sequence>
<dbReference type="AlphaFoldDB" id="A0A165SR51"/>
<proteinExistence type="predicted"/>
<protein>
    <submittedName>
        <fullName evidence="1">Uncharacterized protein</fullName>
    </submittedName>
</protein>
<dbReference type="Proteomes" id="UP000438983">
    <property type="component" value="Plasmid p1_PM101005"/>
</dbReference>
<evidence type="ECO:0000313" key="1">
    <source>
        <dbReference type="EMBL" id="QGZ33005.1"/>
    </source>
</evidence>
<dbReference type="EMBL" id="CP046903">
    <property type="protein sequence ID" value="QGZ33005.1"/>
    <property type="molecule type" value="Genomic_DNA"/>
</dbReference>
<organism evidence="1 2">
    <name type="scientific">Stutzerimonas stutzeri</name>
    <name type="common">Pseudomonas stutzeri</name>
    <dbReference type="NCBI Taxonomy" id="316"/>
    <lineage>
        <taxon>Bacteria</taxon>
        <taxon>Pseudomonadati</taxon>
        <taxon>Pseudomonadota</taxon>
        <taxon>Gammaproteobacteria</taxon>
        <taxon>Pseudomonadales</taxon>
        <taxon>Pseudomonadaceae</taxon>
        <taxon>Stutzerimonas</taxon>
    </lineage>
</organism>
<geneLocation type="plasmid" evidence="2">
    <name>p1_pm101005</name>
</geneLocation>
<name>A0A165SR51_STUST</name>
<accession>A0A165SR51</accession>
<dbReference type="RefSeq" id="WP_019406841.1">
    <property type="nucleotide sequence ID" value="NZ_CP046903.1"/>
</dbReference>